<accession>A0A1T4NC82</accession>
<dbReference type="STRING" id="115783.SAMN02745119_01570"/>
<comment type="similarity">
    <text evidence="1">Belongs to the RelE toxin family.</text>
</comment>
<keyword evidence="4" id="KW-1185">Reference proteome</keyword>
<dbReference type="Pfam" id="PF05016">
    <property type="entry name" value="ParE_toxin"/>
    <property type="match status" value="1"/>
</dbReference>
<proteinExistence type="inferred from homology"/>
<sequence length="85" mass="9936">MAVYSIFFKESVRKDLSGIANHDLKRIMERISALSENPHPAGSEKLVGQDRYRIRQGNYRIVYSVQDTELTVWVVKVGHRKEVYR</sequence>
<dbReference type="Proteomes" id="UP000190102">
    <property type="component" value="Unassembled WGS sequence"/>
</dbReference>
<protein>
    <submittedName>
        <fullName evidence="3">mRNA interferase RelE/StbE</fullName>
    </submittedName>
</protein>
<evidence type="ECO:0000256" key="2">
    <source>
        <dbReference type="ARBA" id="ARBA00022649"/>
    </source>
</evidence>
<reference evidence="4" key="1">
    <citation type="submission" date="2017-02" db="EMBL/GenBank/DDBJ databases">
        <authorList>
            <person name="Varghese N."/>
            <person name="Submissions S."/>
        </authorList>
    </citation>
    <scope>NUCLEOTIDE SEQUENCE [LARGE SCALE GENOMIC DNA]</scope>
    <source>
        <strain evidence="4">ATCC BAA-34</strain>
    </source>
</reference>
<dbReference type="InterPro" id="IPR035093">
    <property type="entry name" value="RelE/ParE_toxin_dom_sf"/>
</dbReference>
<dbReference type="RefSeq" id="WP_078789875.1">
    <property type="nucleotide sequence ID" value="NZ_FUWR01000007.1"/>
</dbReference>
<evidence type="ECO:0000313" key="4">
    <source>
        <dbReference type="Proteomes" id="UP000190102"/>
    </source>
</evidence>
<dbReference type="Gene3D" id="3.30.2310.20">
    <property type="entry name" value="RelE-like"/>
    <property type="match status" value="1"/>
</dbReference>
<dbReference type="PANTHER" id="PTHR35601:SF1">
    <property type="entry name" value="TOXIN RELE"/>
    <property type="match status" value="1"/>
</dbReference>
<dbReference type="NCBIfam" id="TIGR02385">
    <property type="entry name" value="RelE_StbE"/>
    <property type="match status" value="1"/>
</dbReference>
<organism evidence="3 4">
    <name type="scientific">Trichlorobacter thiogenes</name>
    <dbReference type="NCBI Taxonomy" id="115783"/>
    <lineage>
        <taxon>Bacteria</taxon>
        <taxon>Pseudomonadati</taxon>
        <taxon>Thermodesulfobacteriota</taxon>
        <taxon>Desulfuromonadia</taxon>
        <taxon>Geobacterales</taxon>
        <taxon>Geobacteraceae</taxon>
        <taxon>Trichlorobacter</taxon>
    </lineage>
</organism>
<dbReference type="SUPFAM" id="SSF143011">
    <property type="entry name" value="RelE-like"/>
    <property type="match status" value="1"/>
</dbReference>
<dbReference type="OrthoDB" id="9797723at2"/>
<dbReference type="InterPro" id="IPR007712">
    <property type="entry name" value="RelE/ParE_toxin"/>
</dbReference>
<dbReference type="PANTHER" id="PTHR35601">
    <property type="entry name" value="TOXIN RELE"/>
    <property type="match status" value="1"/>
</dbReference>
<name>A0A1T4NC82_9BACT</name>
<evidence type="ECO:0000313" key="3">
    <source>
        <dbReference type="EMBL" id="SJZ76902.1"/>
    </source>
</evidence>
<gene>
    <name evidence="3" type="ORF">SAMN02745119_01570</name>
</gene>
<evidence type="ECO:0000256" key="1">
    <source>
        <dbReference type="ARBA" id="ARBA00006226"/>
    </source>
</evidence>
<dbReference type="AlphaFoldDB" id="A0A1T4NC82"/>
<keyword evidence="2" id="KW-1277">Toxin-antitoxin system</keyword>
<dbReference type="EMBL" id="FUWR01000007">
    <property type="protein sequence ID" value="SJZ76902.1"/>
    <property type="molecule type" value="Genomic_DNA"/>
</dbReference>